<name>A0A2G9TMI4_TELCI</name>
<dbReference type="AlphaFoldDB" id="A0A2G9TMI4"/>
<proteinExistence type="predicted"/>
<keyword evidence="3" id="KW-1185">Reference proteome</keyword>
<evidence type="ECO:0000313" key="2">
    <source>
        <dbReference type="EMBL" id="PIO59171.1"/>
    </source>
</evidence>
<feature type="region of interest" description="Disordered" evidence="1">
    <location>
        <begin position="1"/>
        <end position="111"/>
    </location>
</feature>
<sequence length="139" mass="15161">MPSTRGRSKTPCPDEAQQPEPLSEDATAERLQGGKVRRGRAPVATAGDDVPDRDAQEDPTADRGLTARDRVVPEDVEEDRGDHTHDLEEAVADPTKGPREEADDHESMHPAAGEVADRAGRELEELLENHAVVIQREDS</sequence>
<reference evidence="2 3" key="1">
    <citation type="submission" date="2015-09" db="EMBL/GenBank/DDBJ databases">
        <title>Draft genome of the parasitic nematode Teladorsagia circumcincta isolate WARC Sus (inbred).</title>
        <authorList>
            <person name="Mitreva M."/>
        </authorList>
    </citation>
    <scope>NUCLEOTIDE SEQUENCE [LARGE SCALE GENOMIC DNA]</scope>
    <source>
        <strain evidence="2 3">S</strain>
    </source>
</reference>
<accession>A0A2G9TMI4</accession>
<evidence type="ECO:0000313" key="3">
    <source>
        <dbReference type="Proteomes" id="UP000230423"/>
    </source>
</evidence>
<dbReference type="Proteomes" id="UP000230423">
    <property type="component" value="Unassembled WGS sequence"/>
</dbReference>
<organism evidence="2 3">
    <name type="scientific">Teladorsagia circumcincta</name>
    <name type="common">Brown stomach worm</name>
    <name type="synonym">Ostertagia circumcincta</name>
    <dbReference type="NCBI Taxonomy" id="45464"/>
    <lineage>
        <taxon>Eukaryota</taxon>
        <taxon>Metazoa</taxon>
        <taxon>Ecdysozoa</taxon>
        <taxon>Nematoda</taxon>
        <taxon>Chromadorea</taxon>
        <taxon>Rhabditida</taxon>
        <taxon>Rhabditina</taxon>
        <taxon>Rhabditomorpha</taxon>
        <taxon>Strongyloidea</taxon>
        <taxon>Trichostrongylidae</taxon>
        <taxon>Teladorsagia</taxon>
    </lineage>
</organism>
<dbReference type="EMBL" id="KZ358592">
    <property type="protein sequence ID" value="PIO59171.1"/>
    <property type="molecule type" value="Genomic_DNA"/>
</dbReference>
<protein>
    <submittedName>
        <fullName evidence="2">Uncharacterized protein</fullName>
    </submittedName>
</protein>
<gene>
    <name evidence="2" type="ORF">TELCIR_19374</name>
</gene>
<evidence type="ECO:0000256" key="1">
    <source>
        <dbReference type="SAM" id="MobiDB-lite"/>
    </source>
</evidence>
<feature type="compositionally biased region" description="Basic and acidic residues" evidence="1">
    <location>
        <begin position="96"/>
        <end position="108"/>
    </location>
</feature>